<feature type="domain" description="Response regulatory" evidence="8">
    <location>
        <begin position="4"/>
        <end position="118"/>
    </location>
</feature>
<organism evidence="10 11">
    <name type="scientific">Gottschalkia acidurici (strain ATCC 7906 / DSM 604 / BCRC 14475 / CIP 104303 / KCTC 5404 / NCIMB 10678 / 9a)</name>
    <name type="common">Clostridium acidurici</name>
    <dbReference type="NCBI Taxonomy" id="1128398"/>
    <lineage>
        <taxon>Bacteria</taxon>
        <taxon>Bacillati</taxon>
        <taxon>Bacillota</taxon>
        <taxon>Tissierellia</taxon>
        <taxon>Tissierellales</taxon>
        <taxon>Gottschalkiaceae</taxon>
        <taxon>Gottschalkia</taxon>
    </lineage>
</organism>
<evidence type="ECO:0000256" key="7">
    <source>
        <dbReference type="PROSITE-ProRule" id="PRU01091"/>
    </source>
</evidence>
<dbReference type="PANTHER" id="PTHR48111:SF73">
    <property type="entry name" value="ALKALINE PHOSPHATASE SYNTHESIS TRANSCRIPTIONAL REGULATORY PROTEIN PHOP"/>
    <property type="match status" value="1"/>
</dbReference>
<dbReference type="EMBL" id="CP003326">
    <property type="protein sequence ID" value="AFS79335.1"/>
    <property type="molecule type" value="Genomic_DNA"/>
</dbReference>
<gene>
    <name evidence="10" type="primary">srrA</name>
    <name evidence="10" type="ordered locus">Curi_c23330</name>
</gene>
<reference evidence="10 11" key="1">
    <citation type="journal article" date="2012" name="PLoS ONE">
        <title>The purine-utilizing bacterium Clostridium acidurici 9a: a genome-guided metabolic reconsideration.</title>
        <authorList>
            <person name="Hartwich K."/>
            <person name="Poehlein A."/>
            <person name="Daniel R."/>
        </authorList>
    </citation>
    <scope>NUCLEOTIDE SEQUENCE [LARGE SCALE GENOMIC DNA]</scope>
    <source>
        <strain evidence="11">ATCC 7906 / DSM 604 / BCRC 14475 / CIP 104303 / KCTC 5404 / NCIMB 10678 / 9a</strain>
    </source>
</reference>
<proteinExistence type="predicted"/>
<evidence type="ECO:0000256" key="4">
    <source>
        <dbReference type="ARBA" id="ARBA00023125"/>
    </source>
</evidence>
<evidence type="ECO:0000256" key="5">
    <source>
        <dbReference type="ARBA" id="ARBA00023163"/>
    </source>
</evidence>
<dbReference type="FunFam" id="3.40.50.2300:FF:000001">
    <property type="entry name" value="DNA-binding response regulator PhoB"/>
    <property type="match status" value="1"/>
</dbReference>
<evidence type="ECO:0000313" key="11">
    <source>
        <dbReference type="Proteomes" id="UP000006094"/>
    </source>
</evidence>
<evidence type="ECO:0000256" key="3">
    <source>
        <dbReference type="ARBA" id="ARBA00023015"/>
    </source>
</evidence>
<dbReference type="PANTHER" id="PTHR48111">
    <property type="entry name" value="REGULATOR OF RPOS"/>
    <property type="match status" value="1"/>
</dbReference>
<dbReference type="PROSITE" id="PS51755">
    <property type="entry name" value="OMPR_PHOB"/>
    <property type="match status" value="1"/>
</dbReference>
<dbReference type="Proteomes" id="UP000006094">
    <property type="component" value="Chromosome"/>
</dbReference>
<dbReference type="SMART" id="SM00448">
    <property type="entry name" value="REC"/>
    <property type="match status" value="1"/>
</dbReference>
<dbReference type="GO" id="GO:0000976">
    <property type="term" value="F:transcription cis-regulatory region binding"/>
    <property type="evidence" value="ECO:0007669"/>
    <property type="project" value="TreeGrafter"/>
</dbReference>
<dbReference type="RefSeq" id="WP_014968469.1">
    <property type="nucleotide sequence ID" value="NC_018664.1"/>
</dbReference>
<dbReference type="HOGENOM" id="CLU_000445_30_3_9"/>
<dbReference type="GO" id="GO:0006355">
    <property type="term" value="P:regulation of DNA-templated transcription"/>
    <property type="evidence" value="ECO:0007669"/>
    <property type="project" value="InterPro"/>
</dbReference>
<dbReference type="GO" id="GO:0005829">
    <property type="term" value="C:cytosol"/>
    <property type="evidence" value="ECO:0007669"/>
    <property type="project" value="TreeGrafter"/>
</dbReference>
<dbReference type="InterPro" id="IPR001867">
    <property type="entry name" value="OmpR/PhoB-type_DNA-bd"/>
</dbReference>
<accession>K0B375</accession>
<feature type="DNA-binding region" description="OmpR/PhoB-type" evidence="7">
    <location>
        <begin position="126"/>
        <end position="222"/>
    </location>
</feature>
<dbReference type="InterPro" id="IPR001789">
    <property type="entry name" value="Sig_transdc_resp-reg_receiver"/>
</dbReference>
<evidence type="ECO:0000259" key="8">
    <source>
        <dbReference type="PROSITE" id="PS50110"/>
    </source>
</evidence>
<dbReference type="eggNOG" id="COG0745">
    <property type="taxonomic scope" value="Bacteria"/>
</dbReference>
<sequence length="223" mass="25770">MPIKILVADDEERIRKIIGDYLKNDGYDVIEAENGQDALQKFYSNSDLSLIILDIMMPIKDGWEVCKEIRDESSIPIIFLTALGEDYDEIKGLEIGADDYITKPFGYEVFMARVKTILRRINIDCDKIIRLKELEIDSSSRIVKVNNIVVEMSPKEYELLIYLLENKNIALEREKILDAVWGYDFYGDPRTIDTHIKNIRSKIGEVGSCIKTVRGFGYRFEVK</sequence>
<evidence type="ECO:0000256" key="6">
    <source>
        <dbReference type="PROSITE-ProRule" id="PRU00169"/>
    </source>
</evidence>
<keyword evidence="11" id="KW-1185">Reference proteome</keyword>
<dbReference type="SMART" id="SM00862">
    <property type="entry name" value="Trans_reg_C"/>
    <property type="match status" value="1"/>
</dbReference>
<keyword evidence="3" id="KW-0805">Transcription regulation</keyword>
<feature type="domain" description="OmpR/PhoB-type" evidence="9">
    <location>
        <begin position="126"/>
        <end position="222"/>
    </location>
</feature>
<dbReference type="SUPFAM" id="SSF52172">
    <property type="entry name" value="CheY-like"/>
    <property type="match status" value="1"/>
</dbReference>
<dbReference type="PROSITE" id="PS50110">
    <property type="entry name" value="RESPONSE_REGULATORY"/>
    <property type="match status" value="1"/>
</dbReference>
<keyword evidence="4 7" id="KW-0238">DNA-binding</keyword>
<feature type="modified residue" description="4-aspartylphosphate" evidence="6">
    <location>
        <position position="54"/>
    </location>
</feature>
<dbReference type="InterPro" id="IPR011006">
    <property type="entry name" value="CheY-like_superfamily"/>
</dbReference>
<dbReference type="Pfam" id="PF00486">
    <property type="entry name" value="Trans_reg_C"/>
    <property type="match status" value="1"/>
</dbReference>
<dbReference type="CDD" id="cd00383">
    <property type="entry name" value="trans_reg_C"/>
    <property type="match status" value="1"/>
</dbReference>
<dbReference type="GO" id="GO:0000156">
    <property type="term" value="F:phosphorelay response regulator activity"/>
    <property type="evidence" value="ECO:0007669"/>
    <property type="project" value="TreeGrafter"/>
</dbReference>
<dbReference type="Gene3D" id="3.40.50.2300">
    <property type="match status" value="1"/>
</dbReference>
<dbReference type="GO" id="GO:0032993">
    <property type="term" value="C:protein-DNA complex"/>
    <property type="evidence" value="ECO:0007669"/>
    <property type="project" value="TreeGrafter"/>
</dbReference>
<evidence type="ECO:0000313" key="10">
    <source>
        <dbReference type="EMBL" id="AFS79335.1"/>
    </source>
</evidence>
<evidence type="ECO:0000259" key="9">
    <source>
        <dbReference type="PROSITE" id="PS51755"/>
    </source>
</evidence>
<dbReference type="Gene3D" id="1.10.10.10">
    <property type="entry name" value="Winged helix-like DNA-binding domain superfamily/Winged helix DNA-binding domain"/>
    <property type="match status" value="1"/>
</dbReference>
<dbReference type="FunFam" id="1.10.10.10:FF:000018">
    <property type="entry name" value="DNA-binding response regulator ResD"/>
    <property type="match status" value="1"/>
</dbReference>
<protein>
    <submittedName>
        <fullName evidence="10">Transcriptional regulatory protein SrrA</fullName>
    </submittedName>
</protein>
<evidence type="ECO:0000256" key="2">
    <source>
        <dbReference type="ARBA" id="ARBA00023012"/>
    </source>
</evidence>
<dbReference type="OrthoDB" id="9790442at2"/>
<keyword evidence="1 6" id="KW-0597">Phosphoprotein</keyword>
<dbReference type="STRING" id="1128398.Curi_c23330"/>
<dbReference type="AlphaFoldDB" id="K0B375"/>
<evidence type="ECO:0000256" key="1">
    <source>
        <dbReference type="ARBA" id="ARBA00022553"/>
    </source>
</evidence>
<name>K0B375_GOTA9</name>
<keyword evidence="2" id="KW-0902">Two-component regulatory system</keyword>
<dbReference type="InterPro" id="IPR039420">
    <property type="entry name" value="WalR-like"/>
</dbReference>
<dbReference type="CDD" id="cd17574">
    <property type="entry name" value="REC_OmpR"/>
    <property type="match status" value="1"/>
</dbReference>
<dbReference type="InterPro" id="IPR036388">
    <property type="entry name" value="WH-like_DNA-bd_sf"/>
</dbReference>
<dbReference type="Gene3D" id="6.10.250.690">
    <property type="match status" value="1"/>
</dbReference>
<dbReference type="KEGG" id="cad:Curi_c23330"/>
<keyword evidence="5" id="KW-0804">Transcription</keyword>
<dbReference type="Pfam" id="PF00072">
    <property type="entry name" value="Response_reg"/>
    <property type="match status" value="1"/>
</dbReference>